<dbReference type="PANTHER" id="PTHR48051">
    <property type="match status" value="1"/>
</dbReference>
<dbReference type="HOGENOM" id="CLU_526184_0_0_1"/>
<sequence length="444" mass="49539">MTRKVETQLKPVLSMLGSRPGAEAVEVAMQTLFRIETKLSVDVAEELLDSKKNVHQEAAEKEKLPYLAVIQLEMLHQFHEDMLQQSTKAPTSPTDSETCGEAVELEKLFAETPGKTLEHFDFSGKALKSFPRSWTAMSSLISLNLSNNQLEALPSDVGGLVNLVELNVHSNQLKSLPDSIGNLSKLTILNVSGNQLKTLPMSLSKCSKMLELNAHFNQLEIWLPVFGWKLAMLRKLELQFNNLVTLPESFGYLSGLEHLDLSNNRLCCLPTSVGLLSHLKTLDLSRNFNNLCNLPHSLGNLTCLSTLDLSFNQIRVLPSSLGKLQNLKNLVLDQNPLTVPPKQVIEHSQEAVMAYLLDLYENGAKIKQSNTRQKGNKLSTRSPVRSSPACLMIPASPRYDHAGGWVPVRAGNTRMRTFLGQWMCWRGMGGSSMRWQEYNSDDEE</sequence>
<dbReference type="Proteomes" id="UP000006727">
    <property type="component" value="Chromosome 9"/>
</dbReference>
<dbReference type="SMART" id="SM00364">
    <property type="entry name" value="LRR_BAC"/>
    <property type="match status" value="7"/>
</dbReference>
<dbReference type="Gramene" id="Pp3c9_10110V3.1">
    <property type="protein sequence ID" value="Pp3c9_10110V3.1"/>
    <property type="gene ID" value="Pp3c9_10110"/>
</dbReference>
<keyword evidence="1" id="KW-0433">Leucine-rich repeat</keyword>
<protein>
    <submittedName>
        <fullName evidence="3 4">Uncharacterized protein</fullName>
    </submittedName>
</protein>
<dbReference type="STRING" id="3218.A9RRX9"/>
<dbReference type="eggNOG" id="KOG0619">
    <property type="taxonomic scope" value="Eukaryota"/>
</dbReference>
<reference evidence="3 5" key="1">
    <citation type="journal article" date="2008" name="Science">
        <title>The Physcomitrella genome reveals evolutionary insights into the conquest of land by plants.</title>
        <authorList>
            <person name="Rensing S."/>
            <person name="Lang D."/>
            <person name="Zimmer A."/>
            <person name="Terry A."/>
            <person name="Salamov A."/>
            <person name="Shapiro H."/>
            <person name="Nishiyama T."/>
            <person name="Perroud P.-F."/>
            <person name="Lindquist E."/>
            <person name="Kamisugi Y."/>
            <person name="Tanahashi T."/>
            <person name="Sakakibara K."/>
            <person name="Fujita T."/>
            <person name="Oishi K."/>
            <person name="Shin-I T."/>
            <person name="Kuroki Y."/>
            <person name="Toyoda A."/>
            <person name="Suzuki Y."/>
            <person name="Hashimoto A."/>
            <person name="Yamaguchi K."/>
            <person name="Sugano A."/>
            <person name="Kohara Y."/>
            <person name="Fujiyama A."/>
            <person name="Anterola A."/>
            <person name="Aoki S."/>
            <person name="Ashton N."/>
            <person name="Barbazuk W.B."/>
            <person name="Barker E."/>
            <person name="Bennetzen J."/>
            <person name="Bezanilla M."/>
            <person name="Blankenship R."/>
            <person name="Cho S.H."/>
            <person name="Dutcher S."/>
            <person name="Estelle M."/>
            <person name="Fawcett J.A."/>
            <person name="Gundlach H."/>
            <person name="Hanada K."/>
            <person name="Heyl A."/>
            <person name="Hicks K.A."/>
            <person name="Hugh J."/>
            <person name="Lohr M."/>
            <person name="Mayer K."/>
            <person name="Melkozernov A."/>
            <person name="Murata T."/>
            <person name="Nelson D."/>
            <person name="Pils B."/>
            <person name="Prigge M."/>
            <person name="Reiss B."/>
            <person name="Renner T."/>
            <person name="Rombauts S."/>
            <person name="Rushton P."/>
            <person name="Sanderfoot A."/>
            <person name="Schween G."/>
            <person name="Shiu S.-H."/>
            <person name="Stueber K."/>
            <person name="Theodoulou F.L."/>
            <person name="Tu H."/>
            <person name="Van de Peer Y."/>
            <person name="Verrier P.J."/>
            <person name="Waters E."/>
            <person name="Wood A."/>
            <person name="Yang L."/>
            <person name="Cove D."/>
            <person name="Cuming A."/>
            <person name="Hasebe M."/>
            <person name="Lucas S."/>
            <person name="Mishler D.B."/>
            <person name="Reski R."/>
            <person name="Grigoriev I."/>
            <person name="Quatrano R.S."/>
            <person name="Boore J.L."/>
        </authorList>
    </citation>
    <scope>NUCLEOTIDE SEQUENCE [LARGE SCALE GENOMIC DNA]</scope>
    <source>
        <strain evidence="4 5">cv. Gransden 2004</strain>
    </source>
</reference>
<evidence type="ECO:0000313" key="3">
    <source>
        <dbReference type="EMBL" id="PNR48048.1"/>
    </source>
</evidence>
<dbReference type="InterPro" id="IPR001611">
    <property type="entry name" value="Leu-rich_rpt"/>
</dbReference>
<evidence type="ECO:0000256" key="2">
    <source>
        <dbReference type="ARBA" id="ARBA00022737"/>
    </source>
</evidence>
<evidence type="ECO:0000256" key="1">
    <source>
        <dbReference type="ARBA" id="ARBA00022614"/>
    </source>
</evidence>
<keyword evidence="5" id="KW-1185">Reference proteome</keyword>
<proteinExistence type="predicted"/>
<gene>
    <name evidence="4" type="primary">LOC112286833</name>
    <name evidence="3" type="ORF">PHYPA_012521</name>
</gene>
<dbReference type="InterPro" id="IPR003591">
    <property type="entry name" value="Leu-rich_rpt_typical-subtyp"/>
</dbReference>
<dbReference type="Gramene" id="Pp3c9_10110V3.2">
    <property type="protein sequence ID" value="Pp3c9_10110V3.2"/>
    <property type="gene ID" value="Pp3c9_10110"/>
</dbReference>
<dbReference type="PROSITE" id="PS51450">
    <property type="entry name" value="LRR"/>
    <property type="match status" value="4"/>
</dbReference>
<evidence type="ECO:0000313" key="5">
    <source>
        <dbReference type="Proteomes" id="UP000006727"/>
    </source>
</evidence>
<dbReference type="Pfam" id="PF13855">
    <property type="entry name" value="LRR_8"/>
    <property type="match status" value="1"/>
</dbReference>
<dbReference type="GeneID" id="112286833"/>
<evidence type="ECO:0000313" key="4">
    <source>
        <dbReference type="EnsemblPlants" id="Pp3c9_10110V3.1"/>
    </source>
</evidence>
<dbReference type="Gene3D" id="3.80.10.10">
    <property type="entry name" value="Ribonuclease Inhibitor"/>
    <property type="match status" value="2"/>
</dbReference>
<dbReference type="KEGG" id="ppp:112286833"/>
<dbReference type="SMART" id="SM00369">
    <property type="entry name" value="LRR_TYP"/>
    <property type="match status" value="7"/>
</dbReference>
<reference evidence="3 5" key="2">
    <citation type="journal article" date="2018" name="Plant J.">
        <title>The Physcomitrella patens chromosome-scale assembly reveals moss genome structure and evolution.</title>
        <authorList>
            <person name="Lang D."/>
            <person name="Ullrich K.K."/>
            <person name="Murat F."/>
            <person name="Fuchs J."/>
            <person name="Jenkins J."/>
            <person name="Haas F.B."/>
            <person name="Piednoel M."/>
            <person name="Gundlach H."/>
            <person name="Van Bel M."/>
            <person name="Meyberg R."/>
            <person name="Vives C."/>
            <person name="Morata J."/>
            <person name="Symeonidi A."/>
            <person name="Hiss M."/>
            <person name="Muchero W."/>
            <person name="Kamisugi Y."/>
            <person name="Saleh O."/>
            <person name="Blanc G."/>
            <person name="Decker E.L."/>
            <person name="van Gessel N."/>
            <person name="Grimwood J."/>
            <person name="Hayes R.D."/>
            <person name="Graham S.W."/>
            <person name="Gunter L.E."/>
            <person name="McDaniel S.F."/>
            <person name="Hoernstein S.N.W."/>
            <person name="Larsson A."/>
            <person name="Li F.W."/>
            <person name="Perroud P.F."/>
            <person name="Phillips J."/>
            <person name="Ranjan P."/>
            <person name="Rokshar D.S."/>
            <person name="Rothfels C.J."/>
            <person name="Schneider L."/>
            <person name="Shu S."/>
            <person name="Stevenson D.W."/>
            <person name="Thummler F."/>
            <person name="Tillich M."/>
            <person name="Villarreal Aguilar J.C."/>
            <person name="Widiez T."/>
            <person name="Wong G.K."/>
            <person name="Wymore A."/>
            <person name="Zhang Y."/>
            <person name="Zimmer A.D."/>
            <person name="Quatrano R.S."/>
            <person name="Mayer K.F.X."/>
            <person name="Goodstein D."/>
            <person name="Casacuberta J.M."/>
            <person name="Vandepoele K."/>
            <person name="Reski R."/>
            <person name="Cuming A.C."/>
            <person name="Tuskan G.A."/>
            <person name="Maumus F."/>
            <person name="Salse J."/>
            <person name="Schmutz J."/>
            <person name="Rensing S.A."/>
        </authorList>
    </citation>
    <scope>NUCLEOTIDE SEQUENCE [LARGE SCALE GENOMIC DNA]</scope>
    <source>
        <strain evidence="4 5">cv. Gransden 2004</strain>
    </source>
</reference>
<reference evidence="4" key="3">
    <citation type="submission" date="2020-12" db="UniProtKB">
        <authorList>
            <consortium name="EnsemblPlants"/>
        </authorList>
    </citation>
    <scope>IDENTIFICATION</scope>
</reference>
<accession>A9RRX9</accession>
<name>A9RRX9_PHYPA</name>
<dbReference type="OrthoDB" id="1668230at2759"/>
<dbReference type="SUPFAM" id="SSF52058">
    <property type="entry name" value="L domain-like"/>
    <property type="match status" value="1"/>
</dbReference>
<organism evidence="3">
    <name type="scientific">Physcomitrium patens</name>
    <name type="common">Spreading-leaved earth moss</name>
    <name type="synonym">Physcomitrella patens</name>
    <dbReference type="NCBI Taxonomy" id="3218"/>
    <lineage>
        <taxon>Eukaryota</taxon>
        <taxon>Viridiplantae</taxon>
        <taxon>Streptophyta</taxon>
        <taxon>Embryophyta</taxon>
        <taxon>Bryophyta</taxon>
        <taxon>Bryophytina</taxon>
        <taxon>Bryopsida</taxon>
        <taxon>Funariidae</taxon>
        <taxon>Funariales</taxon>
        <taxon>Funariaceae</taxon>
        <taxon>Physcomitrium</taxon>
    </lineage>
</organism>
<dbReference type="InterPro" id="IPR050216">
    <property type="entry name" value="LRR_domain-containing"/>
</dbReference>
<dbReference type="RefSeq" id="XP_024384914.1">
    <property type="nucleotide sequence ID" value="XM_024529146.2"/>
</dbReference>
<keyword evidence="2" id="KW-0677">Repeat</keyword>
<dbReference type="EMBL" id="ABEU02000009">
    <property type="protein sequence ID" value="PNR48048.1"/>
    <property type="molecule type" value="Genomic_DNA"/>
</dbReference>
<dbReference type="PANTHER" id="PTHR48051:SF56">
    <property type="entry name" value="PLANT INTRACELLULAR RAS-GROUP-RELATED LRR PROTEIN 6-LIKE"/>
    <property type="match status" value="1"/>
</dbReference>
<dbReference type="PRINTS" id="PR00019">
    <property type="entry name" value="LEURICHRPT"/>
</dbReference>
<dbReference type="InterPro" id="IPR032675">
    <property type="entry name" value="LRR_dom_sf"/>
</dbReference>
<dbReference type="GO" id="GO:0035556">
    <property type="term" value="P:intracellular signal transduction"/>
    <property type="evidence" value="ECO:0000318"/>
    <property type="project" value="GO_Central"/>
</dbReference>
<dbReference type="AlphaFoldDB" id="A9RRX9"/>
<dbReference type="EnsemblPlants" id="Pp3c9_10110V3.2">
    <property type="protein sequence ID" value="Pp3c9_10110V3.2"/>
    <property type="gene ID" value="Pp3c9_10110"/>
</dbReference>
<dbReference type="PaxDb" id="3218-PP1S24_61V6.1"/>
<dbReference type="EnsemblPlants" id="Pp3c9_10110V3.1">
    <property type="protein sequence ID" value="Pp3c9_10110V3.1"/>
    <property type="gene ID" value="Pp3c9_10110"/>
</dbReference>
<dbReference type="Pfam" id="PF00560">
    <property type="entry name" value="LRR_1"/>
    <property type="match status" value="4"/>
</dbReference>